<dbReference type="EMBL" id="VDEP01000184">
    <property type="protein sequence ID" value="KAA1125115.1"/>
    <property type="molecule type" value="Genomic_DNA"/>
</dbReference>
<dbReference type="InterPro" id="IPR050865">
    <property type="entry name" value="BEACH_Domain"/>
</dbReference>
<protein>
    <recommendedName>
        <fullName evidence="1">BEACH domain-containing protein</fullName>
    </recommendedName>
</protein>
<gene>
    <name evidence="2" type="ORF">PGTUg99_009635</name>
</gene>
<dbReference type="Pfam" id="PF02138">
    <property type="entry name" value="Beach"/>
    <property type="match status" value="1"/>
</dbReference>
<name>A0A5B0RJG7_PUCGR</name>
<dbReference type="InterPro" id="IPR000409">
    <property type="entry name" value="BEACH_dom"/>
</dbReference>
<proteinExistence type="predicted"/>
<dbReference type="Proteomes" id="UP000325313">
    <property type="component" value="Unassembled WGS sequence"/>
</dbReference>
<evidence type="ECO:0000313" key="3">
    <source>
        <dbReference type="Proteomes" id="UP000325313"/>
    </source>
</evidence>
<dbReference type="AlphaFoldDB" id="A0A5B0RJG7"/>
<accession>A0A5B0RJG7</accession>
<dbReference type="PANTHER" id="PTHR13743">
    <property type="entry name" value="BEIGE/BEACH-RELATED"/>
    <property type="match status" value="1"/>
</dbReference>
<feature type="domain" description="BEACH" evidence="1">
    <location>
        <begin position="1"/>
        <end position="136"/>
    </location>
</feature>
<sequence length="242" mass="26831">MQTELSGQCIEHGCQPQNKAEVILGSRQEGGAPIGDVELPPWAHGDPRLFVELHREALESDFVSANIHHWIDLIFGYKQRGQAALDAVNVFQEVSYEGTVSLDAIDDDRERSSVLGAMCNWGLTPSQIFEAPHPARAKQPKHALEPKSMITASTCSALIQSIVPIRDIRQPIGQIHPGINLEKTLFLDLNHYSFLRMLRIASIGTFLTRRFGSSILQILCVPHLKESALSTSHRLVLQTNAL</sequence>
<dbReference type="SMART" id="SM01026">
    <property type="entry name" value="Beach"/>
    <property type="match status" value="1"/>
</dbReference>
<dbReference type="Gene3D" id="1.10.1540.10">
    <property type="entry name" value="BEACH domain"/>
    <property type="match status" value="1"/>
</dbReference>
<reference evidence="2 3" key="1">
    <citation type="submission" date="2019-05" db="EMBL/GenBank/DDBJ databases">
        <title>Emergence of the Ug99 lineage of the wheat stem rust pathogen through somatic hybridization.</title>
        <authorList>
            <person name="Li F."/>
            <person name="Upadhyaya N.M."/>
            <person name="Sperschneider J."/>
            <person name="Matny O."/>
            <person name="Nguyen-Phuc H."/>
            <person name="Mago R."/>
            <person name="Raley C."/>
            <person name="Miller M.E."/>
            <person name="Silverstein K.A.T."/>
            <person name="Henningsen E."/>
            <person name="Hirsch C.D."/>
            <person name="Visser B."/>
            <person name="Pretorius Z.A."/>
            <person name="Steffenson B.J."/>
            <person name="Schwessinger B."/>
            <person name="Dodds P.N."/>
            <person name="Figueroa M."/>
        </authorList>
    </citation>
    <scope>NUCLEOTIDE SEQUENCE [LARGE SCALE GENOMIC DNA]</scope>
    <source>
        <strain evidence="2 3">Ug99</strain>
    </source>
</reference>
<evidence type="ECO:0000313" key="2">
    <source>
        <dbReference type="EMBL" id="KAA1125115.1"/>
    </source>
</evidence>
<dbReference type="SUPFAM" id="SSF81837">
    <property type="entry name" value="BEACH domain"/>
    <property type="match status" value="1"/>
</dbReference>
<dbReference type="InterPro" id="IPR036372">
    <property type="entry name" value="BEACH_dom_sf"/>
</dbReference>
<comment type="caution">
    <text evidence="2">The sequence shown here is derived from an EMBL/GenBank/DDBJ whole genome shotgun (WGS) entry which is preliminary data.</text>
</comment>
<organism evidence="2 3">
    <name type="scientific">Puccinia graminis f. sp. tritici</name>
    <dbReference type="NCBI Taxonomy" id="56615"/>
    <lineage>
        <taxon>Eukaryota</taxon>
        <taxon>Fungi</taxon>
        <taxon>Dikarya</taxon>
        <taxon>Basidiomycota</taxon>
        <taxon>Pucciniomycotina</taxon>
        <taxon>Pucciniomycetes</taxon>
        <taxon>Pucciniales</taxon>
        <taxon>Pucciniaceae</taxon>
        <taxon>Puccinia</taxon>
    </lineage>
</organism>
<evidence type="ECO:0000259" key="1">
    <source>
        <dbReference type="PROSITE" id="PS50197"/>
    </source>
</evidence>
<dbReference type="PROSITE" id="PS50197">
    <property type="entry name" value="BEACH"/>
    <property type="match status" value="1"/>
</dbReference>